<evidence type="ECO:0000256" key="8">
    <source>
        <dbReference type="ARBA" id="ARBA00022857"/>
    </source>
</evidence>
<dbReference type="AlphaFoldDB" id="A0A1I7G1W9"/>
<keyword evidence="9 18" id="KW-0630">Potassium</keyword>
<feature type="binding site" evidence="17">
    <location>
        <position position="262"/>
    </location>
    <ligand>
        <name>(6S)-NADPHX</name>
        <dbReference type="ChEBI" id="CHEBI:64076"/>
    </ligand>
</feature>
<comment type="subunit">
    <text evidence="17">Homotetramer.</text>
</comment>
<dbReference type="InterPro" id="IPR004443">
    <property type="entry name" value="YjeF_N_dom"/>
</dbReference>
<dbReference type="EC" id="5.1.99.6" evidence="19"/>
<dbReference type="InterPro" id="IPR030677">
    <property type="entry name" value="Nnr"/>
</dbReference>
<name>A0A1I7G1W9_9FLAO</name>
<gene>
    <name evidence="17" type="primary">nnrD</name>
    <name evidence="18" type="synonym">nnrE</name>
    <name evidence="22" type="ORF">SAMN05216480_10370</name>
</gene>
<dbReference type="NCBIfam" id="TIGR00196">
    <property type="entry name" value="yjeF_cterm"/>
    <property type="match status" value="1"/>
</dbReference>
<evidence type="ECO:0000256" key="19">
    <source>
        <dbReference type="PIRNR" id="PIRNR017184"/>
    </source>
</evidence>
<evidence type="ECO:0000256" key="13">
    <source>
        <dbReference type="ARBA" id="ARBA00023268"/>
    </source>
</evidence>
<keyword evidence="22" id="KW-0418">Kinase</keyword>
<dbReference type="InterPro" id="IPR029056">
    <property type="entry name" value="Ribokinase-like"/>
</dbReference>
<keyword evidence="5 18" id="KW-0479">Metal-binding</keyword>
<keyword evidence="11 18" id="KW-0413">Isomerase</keyword>
<dbReference type="GO" id="GO:0052855">
    <property type="term" value="F:ADP-dependent NAD(P)H-hydrate dehydratase activity"/>
    <property type="evidence" value="ECO:0007669"/>
    <property type="project" value="UniProtKB-UniRule"/>
</dbReference>
<dbReference type="HAMAP" id="MF_01966">
    <property type="entry name" value="NADHX_epimerase"/>
    <property type="match status" value="1"/>
</dbReference>
<protein>
    <recommendedName>
        <fullName evidence="19">Bifunctional NAD(P)H-hydrate repair enzyme</fullName>
    </recommendedName>
    <alternativeName>
        <fullName evidence="19">Nicotinamide nucleotide repair protein</fullName>
    </alternativeName>
    <domain>
        <recommendedName>
            <fullName evidence="19">ADP-dependent (S)-NAD(P)H-hydrate dehydratase</fullName>
            <ecNumber evidence="19">4.2.1.136</ecNumber>
        </recommendedName>
        <alternativeName>
            <fullName evidence="19">ADP-dependent NAD(P)HX dehydratase</fullName>
        </alternativeName>
    </domain>
    <domain>
        <recommendedName>
            <fullName evidence="19">NAD(P)H-hydrate epimerase</fullName>
            <ecNumber evidence="19">5.1.99.6</ecNumber>
        </recommendedName>
    </domain>
</protein>
<evidence type="ECO:0000256" key="18">
    <source>
        <dbReference type="HAMAP-Rule" id="MF_01966"/>
    </source>
</evidence>
<dbReference type="PROSITE" id="PS51383">
    <property type="entry name" value="YJEF_C_3"/>
    <property type="match status" value="1"/>
</dbReference>
<evidence type="ECO:0000313" key="23">
    <source>
        <dbReference type="Proteomes" id="UP000199138"/>
    </source>
</evidence>
<comment type="catalytic activity">
    <reaction evidence="15 17 19">
        <text>(6S)-NADHX + ADP = AMP + phosphate + NADH + H(+)</text>
        <dbReference type="Rhea" id="RHEA:32223"/>
        <dbReference type="ChEBI" id="CHEBI:15378"/>
        <dbReference type="ChEBI" id="CHEBI:43474"/>
        <dbReference type="ChEBI" id="CHEBI:57945"/>
        <dbReference type="ChEBI" id="CHEBI:64074"/>
        <dbReference type="ChEBI" id="CHEBI:456215"/>
        <dbReference type="ChEBI" id="CHEBI:456216"/>
        <dbReference type="EC" id="4.2.1.136"/>
    </reaction>
</comment>
<feature type="domain" description="YjeF C-terminal" evidence="20">
    <location>
        <begin position="229"/>
        <end position="499"/>
    </location>
</feature>
<evidence type="ECO:0000259" key="21">
    <source>
        <dbReference type="PROSITE" id="PS51385"/>
    </source>
</evidence>
<feature type="binding site" evidence="17">
    <location>
        <position position="440"/>
    </location>
    <ligand>
        <name>(6S)-NADPHX</name>
        <dbReference type="ChEBI" id="CHEBI:64076"/>
    </ligand>
</feature>
<proteinExistence type="inferred from homology"/>
<comment type="cofactor">
    <cofactor evidence="18 19">
        <name>K(+)</name>
        <dbReference type="ChEBI" id="CHEBI:29103"/>
    </cofactor>
    <text evidence="18 19">Binds 1 potassium ion per subunit.</text>
</comment>
<evidence type="ECO:0000256" key="9">
    <source>
        <dbReference type="ARBA" id="ARBA00022958"/>
    </source>
</evidence>
<dbReference type="PANTHER" id="PTHR12592:SF0">
    <property type="entry name" value="ATP-DEPENDENT (S)-NAD(P)H-HYDRATE DEHYDRATASE"/>
    <property type="match status" value="1"/>
</dbReference>
<accession>A0A1I7G1W9</accession>
<comment type="catalytic activity">
    <reaction evidence="2 18 19">
        <text>(6R)-NADPHX = (6S)-NADPHX</text>
        <dbReference type="Rhea" id="RHEA:32227"/>
        <dbReference type="ChEBI" id="CHEBI:64076"/>
        <dbReference type="ChEBI" id="CHEBI:64077"/>
        <dbReference type="EC" id="5.1.99.6"/>
    </reaction>
</comment>
<evidence type="ECO:0000256" key="10">
    <source>
        <dbReference type="ARBA" id="ARBA00023027"/>
    </source>
</evidence>
<comment type="similarity">
    <text evidence="17">Belongs to the NnrD/CARKD family.</text>
</comment>
<keyword evidence="6 17" id="KW-0547">Nucleotide-binding</keyword>
<evidence type="ECO:0000256" key="12">
    <source>
        <dbReference type="ARBA" id="ARBA00023239"/>
    </source>
</evidence>
<evidence type="ECO:0000256" key="14">
    <source>
        <dbReference type="ARBA" id="ARBA00025153"/>
    </source>
</evidence>
<sequence>MKILHAKQLKEADEYTIKRQQLSSWQLMERAATQLFEWLHNRLQQSPVTIHLFCGTGNNGGDGLALARLLLEQQYPVKVYVVNFSEQRSTDFLINYNKLKELNHWPELLKADDALPELPPQDIIVDAIFGQGLNRPAEDWVAAIIQHINASKAFTLAVDVPSGMYLDQVPKEQDAVVQANHTLSFQVAKLPFFLPQTGIFTDTWELLDIGLDAQYLQEVTTDMHLIGAMEVLQFYKPRKRFSHKNTYGHVLVIGGSYGKMGAPMLSAEAAMNAGAGLVTAYIPKCGYQIFQTALPEVMVLTSRHEEYISEIEFDLKPTVVAFGPGANTKEVTIRAFRAFLESNTLTLVVDADGLNILAQHQGLLSLLPAKTILTPHPGELKRLIGAWEDDFDKLAKAKAFAAQYDLVLVLKDAYTITVCEGQLYVNTTGNPGMATAGSGDTLTGIIAGLVAQQYDPLQAALFGVYLHGKAGDLSVEKNSYQALTATEIIDFIGDAYLSLFEG</sequence>
<evidence type="ECO:0000259" key="20">
    <source>
        <dbReference type="PROSITE" id="PS51383"/>
    </source>
</evidence>
<organism evidence="22 23">
    <name type="scientific">Pustulibacterium marinum</name>
    <dbReference type="NCBI Taxonomy" id="1224947"/>
    <lineage>
        <taxon>Bacteria</taxon>
        <taxon>Pseudomonadati</taxon>
        <taxon>Bacteroidota</taxon>
        <taxon>Flavobacteriia</taxon>
        <taxon>Flavobacteriales</taxon>
        <taxon>Flavobacteriaceae</taxon>
        <taxon>Pustulibacterium</taxon>
    </lineage>
</organism>
<feature type="binding site" evidence="18">
    <location>
        <position position="159"/>
    </location>
    <ligand>
        <name>(6S)-NADPHX</name>
        <dbReference type="ChEBI" id="CHEBI:64076"/>
    </ligand>
</feature>
<evidence type="ECO:0000256" key="7">
    <source>
        <dbReference type="ARBA" id="ARBA00022840"/>
    </source>
</evidence>
<feature type="binding site" evidence="18">
    <location>
        <begin position="130"/>
        <end position="136"/>
    </location>
    <ligand>
        <name>(6S)-NADPHX</name>
        <dbReference type="ChEBI" id="CHEBI:64076"/>
    </ligand>
</feature>
<keyword evidence="23" id="KW-1185">Reference proteome</keyword>
<dbReference type="InterPro" id="IPR017953">
    <property type="entry name" value="Carbohydrate_kinase_pred_CS"/>
</dbReference>
<evidence type="ECO:0000256" key="2">
    <source>
        <dbReference type="ARBA" id="ARBA00000909"/>
    </source>
</evidence>
<dbReference type="Pfam" id="PF03853">
    <property type="entry name" value="YjeF_N"/>
    <property type="match status" value="1"/>
</dbReference>
<dbReference type="PROSITE" id="PS51385">
    <property type="entry name" value="YJEF_N"/>
    <property type="match status" value="1"/>
</dbReference>
<dbReference type="Gene3D" id="3.40.50.10260">
    <property type="entry name" value="YjeF N-terminal domain"/>
    <property type="match status" value="1"/>
</dbReference>
<comment type="function">
    <text evidence="18">Catalyzes the epimerization of the S- and R-forms of NAD(P)HX, a damaged form of NAD(P)H that is a result of enzymatic or heat-dependent hydration. This is a prerequisite for the S-specific NAD(P)H-hydrate dehydratase to allow the repair of both epimers of NAD(P)HX.</text>
</comment>
<comment type="cofactor">
    <cofactor evidence="17">
        <name>Mg(2+)</name>
        <dbReference type="ChEBI" id="CHEBI:18420"/>
    </cofactor>
</comment>
<evidence type="ECO:0000256" key="5">
    <source>
        <dbReference type="ARBA" id="ARBA00022723"/>
    </source>
</evidence>
<feature type="binding site" evidence="18">
    <location>
        <position position="126"/>
    </location>
    <ligand>
        <name>K(+)</name>
        <dbReference type="ChEBI" id="CHEBI:29103"/>
    </ligand>
</feature>
<feature type="binding site" evidence="18">
    <location>
        <begin position="58"/>
        <end position="62"/>
    </location>
    <ligand>
        <name>(6S)-NADPHX</name>
        <dbReference type="ChEBI" id="CHEBI:64076"/>
    </ligand>
</feature>
<dbReference type="SUPFAM" id="SSF64153">
    <property type="entry name" value="YjeF N-terminal domain-like"/>
    <property type="match status" value="1"/>
</dbReference>
<keyword evidence="7 17" id="KW-0067">ATP-binding</keyword>
<keyword evidence="8 17" id="KW-0521">NADP</keyword>
<dbReference type="GO" id="GO:0046496">
    <property type="term" value="P:nicotinamide nucleotide metabolic process"/>
    <property type="evidence" value="ECO:0007669"/>
    <property type="project" value="UniProtKB-UniRule"/>
</dbReference>
<feature type="binding site" evidence="17">
    <location>
        <position position="439"/>
    </location>
    <ligand>
        <name>AMP</name>
        <dbReference type="ChEBI" id="CHEBI:456215"/>
    </ligand>
</feature>
<feature type="domain" description="YjeF N-terminal" evidence="21">
    <location>
        <begin position="9"/>
        <end position="217"/>
    </location>
</feature>
<dbReference type="CDD" id="cd01171">
    <property type="entry name" value="YXKO-related"/>
    <property type="match status" value="1"/>
</dbReference>
<dbReference type="GO" id="GO:0005524">
    <property type="term" value="F:ATP binding"/>
    <property type="evidence" value="ECO:0007669"/>
    <property type="project" value="UniProtKB-UniRule"/>
</dbReference>
<dbReference type="Proteomes" id="UP000199138">
    <property type="component" value="Unassembled WGS sequence"/>
</dbReference>
<comment type="similarity">
    <text evidence="4 19">In the C-terminal section; belongs to the NnrD/CARKD family.</text>
</comment>
<dbReference type="EMBL" id="FPBK01000003">
    <property type="protein sequence ID" value="SFU42403.1"/>
    <property type="molecule type" value="Genomic_DNA"/>
</dbReference>
<keyword evidence="22" id="KW-0808">Transferase</keyword>
<dbReference type="PIRSF" id="PIRSF017184">
    <property type="entry name" value="Nnr"/>
    <property type="match status" value="1"/>
</dbReference>
<keyword evidence="13" id="KW-0511">Multifunctional enzyme</keyword>
<comment type="function">
    <text evidence="17">Catalyzes the dehydration of the S-form of NAD(P)HX at the expense of ADP, which is converted to AMP. Together with NAD(P)HX epimerase, which catalyzes the epimerization of the S- and R-forms, the enzyme allows the repair of both epimers of NAD(P)HX, a damaged form of NAD(P)H that is a result of enzymatic or heat-dependent hydration.</text>
</comment>
<evidence type="ECO:0000313" key="22">
    <source>
        <dbReference type="EMBL" id="SFU42403.1"/>
    </source>
</evidence>
<dbReference type="InterPro" id="IPR036652">
    <property type="entry name" value="YjeF_N_dom_sf"/>
</dbReference>
<dbReference type="NCBIfam" id="TIGR00197">
    <property type="entry name" value="yjeF_nterm"/>
    <property type="match status" value="1"/>
</dbReference>
<dbReference type="RefSeq" id="WP_093024200.1">
    <property type="nucleotide sequence ID" value="NZ_FPBK01000003.1"/>
</dbReference>
<feature type="binding site" evidence="17">
    <location>
        <position position="376"/>
    </location>
    <ligand>
        <name>(6S)-NADPHX</name>
        <dbReference type="ChEBI" id="CHEBI:64076"/>
    </ligand>
</feature>
<dbReference type="Gene3D" id="3.40.1190.20">
    <property type="match status" value="1"/>
</dbReference>
<keyword evidence="10 17" id="KW-0520">NAD</keyword>
<evidence type="ECO:0000256" key="6">
    <source>
        <dbReference type="ARBA" id="ARBA00022741"/>
    </source>
</evidence>
<keyword evidence="12 17" id="KW-0456">Lyase</keyword>
<reference evidence="22 23" key="1">
    <citation type="submission" date="2016-10" db="EMBL/GenBank/DDBJ databases">
        <authorList>
            <person name="de Groot N.N."/>
        </authorList>
    </citation>
    <scope>NUCLEOTIDE SEQUENCE [LARGE SCALE GENOMIC DNA]</scope>
    <source>
        <strain evidence="22 23">CGMCC 1.12333</strain>
    </source>
</reference>
<dbReference type="GO" id="GO:0110051">
    <property type="term" value="P:metabolite repair"/>
    <property type="evidence" value="ECO:0007669"/>
    <property type="project" value="TreeGrafter"/>
</dbReference>
<dbReference type="GO" id="GO:0052856">
    <property type="term" value="F:NAD(P)HX epimerase activity"/>
    <property type="evidence" value="ECO:0007669"/>
    <property type="project" value="UniProtKB-UniRule"/>
</dbReference>
<evidence type="ECO:0000256" key="17">
    <source>
        <dbReference type="HAMAP-Rule" id="MF_01965"/>
    </source>
</evidence>
<comment type="catalytic activity">
    <reaction evidence="1 18 19">
        <text>(6R)-NADHX = (6S)-NADHX</text>
        <dbReference type="Rhea" id="RHEA:32215"/>
        <dbReference type="ChEBI" id="CHEBI:64074"/>
        <dbReference type="ChEBI" id="CHEBI:64075"/>
        <dbReference type="EC" id="5.1.99.6"/>
    </reaction>
</comment>
<dbReference type="GO" id="GO:0046872">
    <property type="term" value="F:metal ion binding"/>
    <property type="evidence" value="ECO:0007669"/>
    <property type="project" value="UniProtKB-UniRule"/>
</dbReference>
<evidence type="ECO:0000256" key="3">
    <source>
        <dbReference type="ARBA" id="ARBA00006001"/>
    </source>
</evidence>
<evidence type="ECO:0000256" key="15">
    <source>
        <dbReference type="ARBA" id="ARBA00048238"/>
    </source>
</evidence>
<evidence type="ECO:0000256" key="1">
    <source>
        <dbReference type="ARBA" id="ARBA00000013"/>
    </source>
</evidence>
<evidence type="ECO:0000256" key="4">
    <source>
        <dbReference type="ARBA" id="ARBA00009524"/>
    </source>
</evidence>
<comment type="similarity">
    <text evidence="18">Belongs to the NnrE/AIBP family.</text>
</comment>
<feature type="binding site" evidence="18">
    <location>
        <position position="162"/>
    </location>
    <ligand>
        <name>K(+)</name>
        <dbReference type="ChEBI" id="CHEBI:29103"/>
    </ligand>
</feature>
<dbReference type="InterPro" id="IPR000631">
    <property type="entry name" value="CARKD"/>
</dbReference>
<feature type="binding site" evidence="17">
    <location>
        <position position="325"/>
    </location>
    <ligand>
        <name>(6S)-NADPHX</name>
        <dbReference type="ChEBI" id="CHEBI:64076"/>
    </ligand>
</feature>
<dbReference type="STRING" id="1224947.SAMN05216480_10370"/>
<evidence type="ECO:0000256" key="16">
    <source>
        <dbReference type="ARBA" id="ARBA00049209"/>
    </source>
</evidence>
<dbReference type="HAMAP" id="MF_01965">
    <property type="entry name" value="NADHX_dehydratase"/>
    <property type="match status" value="1"/>
</dbReference>
<comment type="catalytic activity">
    <reaction evidence="16 17 19">
        <text>(6S)-NADPHX + ADP = AMP + phosphate + NADPH + H(+)</text>
        <dbReference type="Rhea" id="RHEA:32235"/>
        <dbReference type="ChEBI" id="CHEBI:15378"/>
        <dbReference type="ChEBI" id="CHEBI:43474"/>
        <dbReference type="ChEBI" id="CHEBI:57783"/>
        <dbReference type="ChEBI" id="CHEBI:64076"/>
        <dbReference type="ChEBI" id="CHEBI:456215"/>
        <dbReference type="ChEBI" id="CHEBI:456216"/>
        <dbReference type="EC" id="4.2.1.136"/>
    </reaction>
</comment>
<evidence type="ECO:0000256" key="11">
    <source>
        <dbReference type="ARBA" id="ARBA00023235"/>
    </source>
</evidence>
<feature type="binding site" evidence="18">
    <location>
        <position position="59"/>
    </location>
    <ligand>
        <name>K(+)</name>
        <dbReference type="ChEBI" id="CHEBI:29103"/>
    </ligand>
</feature>
<dbReference type="EC" id="4.2.1.136" evidence="19"/>
<dbReference type="GO" id="GO:0016301">
    <property type="term" value="F:kinase activity"/>
    <property type="evidence" value="ECO:0007669"/>
    <property type="project" value="UniProtKB-KW"/>
</dbReference>
<feature type="binding site" evidence="17">
    <location>
        <begin position="411"/>
        <end position="415"/>
    </location>
    <ligand>
        <name>AMP</name>
        <dbReference type="ChEBI" id="CHEBI:456215"/>
    </ligand>
</feature>
<dbReference type="PROSITE" id="PS01050">
    <property type="entry name" value="YJEF_C_2"/>
    <property type="match status" value="1"/>
</dbReference>
<dbReference type="Pfam" id="PF01256">
    <property type="entry name" value="Carb_kinase"/>
    <property type="match status" value="1"/>
</dbReference>
<dbReference type="SUPFAM" id="SSF53613">
    <property type="entry name" value="Ribokinase-like"/>
    <property type="match status" value="1"/>
</dbReference>
<comment type="function">
    <text evidence="14 19">Bifunctional enzyme that catalyzes the epimerization of the S- and R-forms of NAD(P)HX and the dehydration of the S-form of NAD(P)HX at the expense of ADP, which is converted to AMP. This allows the repair of both epimers of NAD(P)HX, a damaged form of NAD(P)H that is a result of enzymatic or heat-dependent hydration.</text>
</comment>
<dbReference type="OrthoDB" id="9806925at2"/>
<comment type="similarity">
    <text evidence="3 19">In the N-terminal section; belongs to the NnrE/AIBP family.</text>
</comment>
<dbReference type="PANTHER" id="PTHR12592">
    <property type="entry name" value="ATP-DEPENDENT (S)-NAD(P)H-HYDRATE DEHYDRATASE FAMILY MEMBER"/>
    <property type="match status" value="1"/>
</dbReference>
<comment type="caution">
    <text evidence="18">Lacks conserved residue(s) required for the propagation of feature annotation.</text>
</comment>